<evidence type="ECO:0000313" key="2">
    <source>
        <dbReference type="WBParaSite" id="ES5_v2.g21151.t1"/>
    </source>
</evidence>
<reference evidence="2" key="1">
    <citation type="submission" date="2022-11" db="UniProtKB">
        <authorList>
            <consortium name="WormBaseParasite"/>
        </authorList>
    </citation>
    <scope>IDENTIFICATION</scope>
</reference>
<dbReference type="Proteomes" id="UP000887579">
    <property type="component" value="Unplaced"/>
</dbReference>
<organism evidence="1 2">
    <name type="scientific">Panagrolaimus sp. ES5</name>
    <dbReference type="NCBI Taxonomy" id="591445"/>
    <lineage>
        <taxon>Eukaryota</taxon>
        <taxon>Metazoa</taxon>
        <taxon>Ecdysozoa</taxon>
        <taxon>Nematoda</taxon>
        <taxon>Chromadorea</taxon>
        <taxon>Rhabditida</taxon>
        <taxon>Tylenchina</taxon>
        <taxon>Panagrolaimomorpha</taxon>
        <taxon>Panagrolaimoidea</taxon>
        <taxon>Panagrolaimidae</taxon>
        <taxon>Panagrolaimus</taxon>
    </lineage>
</organism>
<accession>A0AC34FUV9</accession>
<name>A0AC34FUV9_9BILA</name>
<protein>
    <submittedName>
        <fullName evidence="2">Uncharacterized protein</fullName>
    </submittedName>
</protein>
<dbReference type="WBParaSite" id="ES5_v2.g21151.t1">
    <property type="protein sequence ID" value="ES5_v2.g21151.t1"/>
    <property type="gene ID" value="ES5_v2.g21151"/>
</dbReference>
<evidence type="ECO:0000313" key="1">
    <source>
        <dbReference type="Proteomes" id="UP000887579"/>
    </source>
</evidence>
<proteinExistence type="predicted"/>
<sequence length="106" mass="12325">MVLCCVIIFTIKKTRKTSSSNLYVSPSEMPSHILMHAPSKSNRKNKSASMKIKLLGKRDIRSTVQDQHYPISTKKRTYWEHSLDYTNPYNPYSKSRPYFSESNYSA</sequence>